<keyword evidence="3" id="KW-1185">Reference proteome</keyword>
<evidence type="ECO:0000313" key="2">
    <source>
        <dbReference type="EMBL" id="OWZ82990.1"/>
    </source>
</evidence>
<evidence type="ECO:0000259" key="1">
    <source>
        <dbReference type="Pfam" id="PF04069"/>
    </source>
</evidence>
<reference evidence="2 3" key="1">
    <citation type="submission" date="2017-06" db="EMBL/GenBank/DDBJ databases">
        <title>Draft Genome Sequence of Natranaerobius trueperi halophilic, alkalithermophilic bacteria from soda lakes.</title>
        <authorList>
            <person name="Zhao B."/>
        </authorList>
    </citation>
    <scope>NUCLEOTIDE SEQUENCE [LARGE SCALE GENOMIC DNA]</scope>
    <source>
        <strain evidence="2 3">DSM 18760</strain>
    </source>
</reference>
<accession>A0A226BXX8</accession>
<dbReference type="AlphaFoldDB" id="A0A226BXX8"/>
<dbReference type="Gene3D" id="3.40.190.10">
    <property type="entry name" value="Periplasmic binding protein-like II"/>
    <property type="match status" value="1"/>
</dbReference>
<protein>
    <submittedName>
        <fullName evidence="2">Glycine/betaine ABC transporter substrate-binding protein</fullName>
    </submittedName>
</protein>
<evidence type="ECO:0000313" key="3">
    <source>
        <dbReference type="Proteomes" id="UP000214588"/>
    </source>
</evidence>
<sequence>MIMLFVAAGCKSEEVKGYEDELSFQEEVRLPIVEWPGVTQKTYVISEVLDNLGYDTTIDNYSLPVILEGMQAEDLDAFTGTWFQTWGTPLHESLENGEVIHISTQLDETNYGPAVPKYVFEAGITSLDNLYENSDKFNYTYYGLEAGNDGNQLMIDAFDQNIYNLGGWDIIETNTAAMLTEMQQKIEQGEWVVFSGWEPHWMNVVLEMEYLDDPKGIWGEDEEVGTIVRRGLKDDDSNLYKFFSQFDINNEIQNEWIYEYSKNERDPEIVAKEWVESNLDLVKLWVDGMYDINGENAQEVIKKAYK</sequence>
<dbReference type="Gene3D" id="3.40.190.100">
    <property type="entry name" value="Glycine betaine-binding periplasmic protein, domain 2"/>
    <property type="match status" value="1"/>
</dbReference>
<gene>
    <name evidence="2" type="ORF">CDO51_11045</name>
</gene>
<dbReference type="OrthoDB" id="9787902at2"/>
<dbReference type="GO" id="GO:0022857">
    <property type="term" value="F:transmembrane transporter activity"/>
    <property type="evidence" value="ECO:0007669"/>
    <property type="project" value="InterPro"/>
</dbReference>
<organism evidence="2 3">
    <name type="scientific">Natranaerobius trueperi</name>
    <dbReference type="NCBI Taxonomy" id="759412"/>
    <lineage>
        <taxon>Bacteria</taxon>
        <taxon>Bacillati</taxon>
        <taxon>Bacillota</taxon>
        <taxon>Clostridia</taxon>
        <taxon>Natranaerobiales</taxon>
        <taxon>Natranaerobiaceae</taxon>
        <taxon>Natranaerobius</taxon>
    </lineage>
</organism>
<dbReference type="Pfam" id="PF04069">
    <property type="entry name" value="OpuAC"/>
    <property type="match status" value="1"/>
</dbReference>
<dbReference type="Proteomes" id="UP000214588">
    <property type="component" value="Unassembled WGS sequence"/>
</dbReference>
<proteinExistence type="predicted"/>
<dbReference type="InterPro" id="IPR007210">
    <property type="entry name" value="ABC_Gly_betaine_transp_sub-bd"/>
</dbReference>
<dbReference type="GO" id="GO:0043190">
    <property type="term" value="C:ATP-binding cassette (ABC) transporter complex"/>
    <property type="evidence" value="ECO:0007669"/>
    <property type="project" value="InterPro"/>
</dbReference>
<feature type="domain" description="ABC-type glycine betaine transport system substrate-binding" evidence="1">
    <location>
        <begin position="27"/>
        <end position="276"/>
    </location>
</feature>
<dbReference type="SUPFAM" id="SSF53850">
    <property type="entry name" value="Periplasmic binding protein-like II"/>
    <property type="match status" value="1"/>
</dbReference>
<comment type="caution">
    <text evidence="2">The sequence shown here is derived from an EMBL/GenBank/DDBJ whole genome shotgun (WGS) entry which is preliminary data.</text>
</comment>
<dbReference type="EMBL" id="NIQC01000031">
    <property type="protein sequence ID" value="OWZ82990.1"/>
    <property type="molecule type" value="Genomic_DNA"/>
</dbReference>
<name>A0A226BXX8_9FIRM</name>